<keyword evidence="3" id="KW-1185">Reference proteome</keyword>
<dbReference type="AlphaFoldDB" id="A0AAD4BHT8"/>
<evidence type="ECO:0000313" key="3">
    <source>
        <dbReference type="Proteomes" id="UP001194468"/>
    </source>
</evidence>
<dbReference type="Pfam" id="PF18759">
    <property type="entry name" value="Plavaka"/>
    <property type="match status" value="1"/>
</dbReference>
<reference evidence="2" key="1">
    <citation type="submission" date="2019-10" db="EMBL/GenBank/DDBJ databases">
        <authorList>
            <consortium name="DOE Joint Genome Institute"/>
            <person name="Kuo A."/>
            <person name="Miyauchi S."/>
            <person name="Kiss E."/>
            <person name="Drula E."/>
            <person name="Kohler A."/>
            <person name="Sanchez-Garcia M."/>
            <person name="Andreopoulos B."/>
            <person name="Barry K.W."/>
            <person name="Bonito G."/>
            <person name="Buee M."/>
            <person name="Carver A."/>
            <person name="Chen C."/>
            <person name="Cichocki N."/>
            <person name="Clum A."/>
            <person name="Culley D."/>
            <person name="Crous P.W."/>
            <person name="Fauchery L."/>
            <person name="Girlanda M."/>
            <person name="Hayes R."/>
            <person name="Keri Z."/>
            <person name="LaButti K."/>
            <person name="Lipzen A."/>
            <person name="Lombard V."/>
            <person name="Magnuson J."/>
            <person name="Maillard F."/>
            <person name="Morin E."/>
            <person name="Murat C."/>
            <person name="Nolan M."/>
            <person name="Ohm R."/>
            <person name="Pangilinan J."/>
            <person name="Pereira M."/>
            <person name="Perotto S."/>
            <person name="Peter M."/>
            <person name="Riley R."/>
            <person name="Sitrit Y."/>
            <person name="Stielow B."/>
            <person name="Szollosi G."/>
            <person name="Zifcakova L."/>
            <person name="Stursova M."/>
            <person name="Spatafora J.W."/>
            <person name="Tedersoo L."/>
            <person name="Vaario L.-M."/>
            <person name="Yamada A."/>
            <person name="Yan M."/>
            <person name="Wang P."/>
            <person name="Xu J."/>
            <person name="Bruns T."/>
            <person name="Baldrian P."/>
            <person name="Vilgalys R."/>
            <person name="Henrissat B."/>
            <person name="Grigoriev I.V."/>
            <person name="Hibbett D."/>
            <person name="Nagy L.G."/>
            <person name="Martin F.M."/>
        </authorList>
    </citation>
    <scope>NUCLEOTIDE SEQUENCE</scope>
    <source>
        <strain evidence="2">BED1</strain>
    </source>
</reference>
<evidence type="ECO:0000259" key="1">
    <source>
        <dbReference type="PROSITE" id="PS00028"/>
    </source>
</evidence>
<dbReference type="InterPro" id="IPR013087">
    <property type="entry name" value="Znf_C2H2_type"/>
</dbReference>
<feature type="domain" description="C2H2-type" evidence="1">
    <location>
        <begin position="15"/>
        <end position="38"/>
    </location>
</feature>
<dbReference type="Proteomes" id="UP001194468">
    <property type="component" value="Unassembled WGS sequence"/>
</dbReference>
<dbReference type="EMBL" id="WHUW01000063">
    <property type="protein sequence ID" value="KAF8430439.1"/>
    <property type="molecule type" value="Genomic_DNA"/>
</dbReference>
<comment type="caution">
    <text evidence="2">The sequence shown here is derived from an EMBL/GenBank/DDBJ whole genome shotgun (WGS) entry which is preliminary data.</text>
</comment>
<proteinExistence type="predicted"/>
<sequence length="466" mass="53432">MPHVRRSFTTSRIPCPHPGCQQLLKNKSALTQHQCSAHQHSFCIPKPGQPREVHDGAANKQQCFTWDYHPLLDGHIYNEAGDFIDPAVLPPPPPVQSNDDWTPYRNRLEFETAHFLFSQAEMLGQKIDTLLHLWGVSLAVHGDAPPFANHQDLYETIDVTSLGDVPWTSHSNPDFKNEIDYAPYHKWEECSDGAYSCRWHDFMSADWAWNRADIIAQDPVMHGSAFVPIILGSDKMTVSVGTGQNDYHPIYLSVGNVHNNVRRAHRNALVLLGFLAIPKTRKKYTNDAHFWTFKKQLFHFSLSKILETLKLGMTVPEVTMCADGHYRKVVYGLGPYIADYEEQVILVGIMWNWSLCLSILFYFDCRCLAFPWDLDGEHGNHMQELLKALIEEVDTGTLWDEWGIVVNCFTSNFPHLDIHALLAPDLLHQLIKGVFKDHLVNWICNYLEETYGSIWAKEILDDIDRR</sequence>
<dbReference type="InterPro" id="IPR041078">
    <property type="entry name" value="Plavaka"/>
</dbReference>
<evidence type="ECO:0000313" key="2">
    <source>
        <dbReference type="EMBL" id="KAF8430439.1"/>
    </source>
</evidence>
<gene>
    <name evidence="2" type="ORF">L210DRAFT_3614681</name>
</gene>
<name>A0AAD4BHT8_BOLED</name>
<organism evidence="2 3">
    <name type="scientific">Boletus edulis BED1</name>
    <dbReference type="NCBI Taxonomy" id="1328754"/>
    <lineage>
        <taxon>Eukaryota</taxon>
        <taxon>Fungi</taxon>
        <taxon>Dikarya</taxon>
        <taxon>Basidiomycota</taxon>
        <taxon>Agaricomycotina</taxon>
        <taxon>Agaricomycetes</taxon>
        <taxon>Agaricomycetidae</taxon>
        <taxon>Boletales</taxon>
        <taxon>Boletineae</taxon>
        <taxon>Boletaceae</taxon>
        <taxon>Boletoideae</taxon>
        <taxon>Boletus</taxon>
    </lineage>
</organism>
<reference evidence="2" key="2">
    <citation type="journal article" date="2020" name="Nat. Commun.">
        <title>Large-scale genome sequencing of mycorrhizal fungi provides insights into the early evolution of symbiotic traits.</title>
        <authorList>
            <person name="Miyauchi S."/>
            <person name="Kiss E."/>
            <person name="Kuo A."/>
            <person name="Drula E."/>
            <person name="Kohler A."/>
            <person name="Sanchez-Garcia M."/>
            <person name="Morin E."/>
            <person name="Andreopoulos B."/>
            <person name="Barry K.W."/>
            <person name="Bonito G."/>
            <person name="Buee M."/>
            <person name="Carver A."/>
            <person name="Chen C."/>
            <person name="Cichocki N."/>
            <person name="Clum A."/>
            <person name="Culley D."/>
            <person name="Crous P.W."/>
            <person name="Fauchery L."/>
            <person name="Girlanda M."/>
            <person name="Hayes R.D."/>
            <person name="Keri Z."/>
            <person name="LaButti K."/>
            <person name="Lipzen A."/>
            <person name="Lombard V."/>
            <person name="Magnuson J."/>
            <person name="Maillard F."/>
            <person name="Murat C."/>
            <person name="Nolan M."/>
            <person name="Ohm R.A."/>
            <person name="Pangilinan J."/>
            <person name="Pereira M.F."/>
            <person name="Perotto S."/>
            <person name="Peter M."/>
            <person name="Pfister S."/>
            <person name="Riley R."/>
            <person name="Sitrit Y."/>
            <person name="Stielow J.B."/>
            <person name="Szollosi G."/>
            <person name="Zifcakova L."/>
            <person name="Stursova M."/>
            <person name="Spatafora J.W."/>
            <person name="Tedersoo L."/>
            <person name="Vaario L.M."/>
            <person name="Yamada A."/>
            <person name="Yan M."/>
            <person name="Wang P."/>
            <person name="Xu J."/>
            <person name="Bruns T."/>
            <person name="Baldrian P."/>
            <person name="Vilgalys R."/>
            <person name="Dunand C."/>
            <person name="Henrissat B."/>
            <person name="Grigoriev I.V."/>
            <person name="Hibbett D."/>
            <person name="Nagy L.G."/>
            <person name="Martin F.M."/>
        </authorList>
    </citation>
    <scope>NUCLEOTIDE SEQUENCE</scope>
    <source>
        <strain evidence="2">BED1</strain>
    </source>
</reference>
<accession>A0AAD4BHT8</accession>
<dbReference type="PROSITE" id="PS00028">
    <property type="entry name" value="ZINC_FINGER_C2H2_1"/>
    <property type="match status" value="1"/>
</dbReference>
<protein>
    <recommendedName>
        <fullName evidence="1">C2H2-type domain-containing protein</fullName>
    </recommendedName>
</protein>